<accession>W9CG98</accession>
<feature type="region of interest" description="Disordered" evidence="1">
    <location>
        <begin position="1"/>
        <end position="43"/>
    </location>
</feature>
<evidence type="ECO:0000313" key="3">
    <source>
        <dbReference type="Proteomes" id="UP000019487"/>
    </source>
</evidence>
<dbReference type="OrthoDB" id="3050608at2759"/>
<dbReference type="PANTHER" id="PTHR40462">
    <property type="entry name" value="CHROMOSOME 1, WHOLE GENOME SHOTGUN SEQUENCE"/>
    <property type="match status" value="1"/>
</dbReference>
<name>W9CG98_SCLBF</name>
<feature type="compositionally biased region" description="Basic and acidic residues" evidence="1">
    <location>
        <begin position="50"/>
        <end position="65"/>
    </location>
</feature>
<feature type="region of interest" description="Disordered" evidence="1">
    <location>
        <begin position="50"/>
        <end position="69"/>
    </location>
</feature>
<dbReference type="HOGENOM" id="CLU_169797_0_0_1"/>
<dbReference type="Proteomes" id="UP000019487">
    <property type="component" value="Unassembled WGS sequence"/>
</dbReference>
<organism evidence="2 3">
    <name type="scientific">Sclerotinia borealis (strain F-4128)</name>
    <dbReference type="NCBI Taxonomy" id="1432307"/>
    <lineage>
        <taxon>Eukaryota</taxon>
        <taxon>Fungi</taxon>
        <taxon>Dikarya</taxon>
        <taxon>Ascomycota</taxon>
        <taxon>Pezizomycotina</taxon>
        <taxon>Leotiomycetes</taxon>
        <taxon>Helotiales</taxon>
        <taxon>Sclerotiniaceae</taxon>
        <taxon>Sclerotinia</taxon>
    </lineage>
</organism>
<reference evidence="2 3" key="1">
    <citation type="journal article" date="2014" name="Genome Announc.">
        <title>Draft genome sequence of Sclerotinia borealis, a psychrophilic plant pathogenic fungus.</title>
        <authorList>
            <person name="Mardanov A.V."/>
            <person name="Beletsky A.V."/>
            <person name="Kadnikov V.V."/>
            <person name="Ignatov A.N."/>
            <person name="Ravin N.V."/>
        </authorList>
    </citation>
    <scope>NUCLEOTIDE SEQUENCE [LARGE SCALE GENOMIC DNA]</scope>
    <source>
        <strain evidence="3">F-4157</strain>
    </source>
</reference>
<gene>
    <name evidence="2" type="ORF">SBOR_6009</name>
</gene>
<comment type="caution">
    <text evidence="2">The sequence shown here is derived from an EMBL/GenBank/DDBJ whole genome shotgun (WGS) entry which is preliminary data.</text>
</comment>
<keyword evidence="3" id="KW-1185">Reference proteome</keyword>
<evidence type="ECO:0000256" key="1">
    <source>
        <dbReference type="SAM" id="MobiDB-lite"/>
    </source>
</evidence>
<proteinExistence type="predicted"/>
<dbReference type="PANTHER" id="PTHR40462:SF1">
    <property type="entry name" value="EXPRESSED PROTEIN"/>
    <property type="match status" value="1"/>
</dbReference>
<sequence>MNFVNKAKDAIQGNSGNTGTTSNTTTNTAAGGAGGKEDYGDKGLDFIEKKTGHTLTREQNEKITDGARGLYEKQTGSAVNSKFSN</sequence>
<dbReference type="AlphaFoldDB" id="W9CG98"/>
<evidence type="ECO:0000313" key="2">
    <source>
        <dbReference type="EMBL" id="ESZ93580.1"/>
    </source>
</evidence>
<dbReference type="EMBL" id="AYSA01000304">
    <property type="protein sequence ID" value="ESZ93580.1"/>
    <property type="molecule type" value="Genomic_DNA"/>
</dbReference>
<feature type="compositionally biased region" description="Low complexity" evidence="1">
    <location>
        <begin position="13"/>
        <end position="30"/>
    </location>
</feature>
<protein>
    <submittedName>
        <fullName evidence="2">Uncharacterized protein</fullName>
    </submittedName>
</protein>